<dbReference type="SMART" id="SM00388">
    <property type="entry name" value="HisKA"/>
    <property type="match status" value="1"/>
</dbReference>
<dbReference type="InterPro" id="IPR005467">
    <property type="entry name" value="His_kinase_dom"/>
</dbReference>
<dbReference type="OrthoDB" id="9805942at2"/>
<organism evidence="14">
    <name type="scientific">Caulobacter sp. (strain K31)</name>
    <dbReference type="NCBI Taxonomy" id="366602"/>
    <lineage>
        <taxon>Bacteria</taxon>
        <taxon>Pseudomonadati</taxon>
        <taxon>Pseudomonadota</taxon>
        <taxon>Alphaproteobacteria</taxon>
        <taxon>Caulobacterales</taxon>
        <taxon>Caulobacteraceae</taxon>
        <taxon>Caulobacter</taxon>
    </lineage>
</organism>
<dbReference type="SMART" id="SM00304">
    <property type="entry name" value="HAMP"/>
    <property type="match status" value="1"/>
</dbReference>
<dbReference type="GO" id="GO:0016020">
    <property type="term" value="C:membrane"/>
    <property type="evidence" value="ECO:0007669"/>
    <property type="project" value="UniProtKB-SubCell"/>
</dbReference>
<dbReference type="PROSITE" id="PS50885">
    <property type="entry name" value="HAMP"/>
    <property type="match status" value="1"/>
</dbReference>
<dbReference type="PRINTS" id="PR00344">
    <property type="entry name" value="BCTRLSENSOR"/>
</dbReference>
<dbReference type="PROSITE" id="PS50109">
    <property type="entry name" value="HIS_KIN"/>
    <property type="match status" value="1"/>
</dbReference>
<dbReference type="InterPro" id="IPR003594">
    <property type="entry name" value="HATPase_dom"/>
</dbReference>
<dbReference type="InterPro" id="IPR050428">
    <property type="entry name" value="TCS_sensor_his_kinase"/>
</dbReference>
<keyword evidence="5" id="KW-0808">Transferase</keyword>
<dbReference type="HOGENOM" id="CLU_000445_89_6_5"/>
<comment type="subcellular location">
    <subcellularLocation>
        <location evidence="2">Membrane</location>
    </subcellularLocation>
</comment>
<proteinExistence type="predicted"/>
<dbReference type="KEGG" id="cak:Caul_4629"/>
<keyword evidence="4" id="KW-0597">Phosphoprotein</keyword>
<evidence type="ECO:0000256" key="10">
    <source>
        <dbReference type="ARBA" id="ARBA00023136"/>
    </source>
</evidence>
<dbReference type="InterPro" id="IPR036890">
    <property type="entry name" value="HATPase_C_sf"/>
</dbReference>
<dbReference type="PANTHER" id="PTHR45436">
    <property type="entry name" value="SENSOR HISTIDINE KINASE YKOH"/>
    <property type="match status" value="1"/>
</dbReference>
<name>B0T1Y8_CAUSK</name>
<dbReference type="CDD" id="cd00082">
    <property type="entry name" value="HisKA"/>
    <property type="match status" value="1"/>
</dbReference>
<keyword evidence="10 11" id="KW-0472">Membrane</keyword>
<keyword evidence="8 11" id="KW-1133">Transmembrane helix</keyword>
<dbReference type="Pfam" id="PF02518">
    <property type="entry name" value="HATPase_c"/>
    <property type="match status" value="1"/>
</dbReference>
<evidence type="ECO:0000259" key="13">
    <source>
        <dbReference type="PROSITE" id="PS50885"/>
    </source>
</evidence>
<dbReference type="EC" id="2.7.13.3" evidence="3"/>
<dbReference type="EMBL" id="CP000927">
    <property type="protein sequence ID" value="ABZ73749.1"/>
    <property type="molecule type" value="Genomic_DNA"/>
</dbReference>
<dbReference type="GO" id="GO:0000155">
    <property type="term" value="F:phosphorelay sensor kinase activity"/>
    <property type="evidence" value="ECO:0007669"/>
    <property type="project" value="InterPro"/>
</dbReference>
<dbReference type="Gene3D" id="1.10.287.130">
    <property type="match status" value="1"/>
</dbReference>
<dbReference type="STRING" id="366602.Caul_4629"/>
<dbReference type="SUPFAM" id="SSF55874">
    <property type="entry name" value="ATPase domain of HSP90 chaperone/DNA topoisomerase II/histidine kinase"/>
    <property type="match status" value="1"/>
</dbReference>
<dbReference type="SMART" id="SM00387">
    <property type="entry name" value="HATPase_c"/>
    <property type="match status" value="1"/>
</dbReference>
<evidence type="ECO:0000256" key="3">
    <source>
        <dbReference type="ARBA" id="ARBA00012438"/>
    </source>
</evidence>
<evidence type="ECO:0000256" key="6">
    <source>
        <dbReference type="ARBA" id="ARBA00022692"/>
    </source>
</evidence>
<evidence type="ECO:0000313" key="14">
    <source>
        <dbReference type="EMBL" id="ABZ73749.1"/>
    </source>
</evidence>
<feature type="transmembrane region" description="Helical" evidence="11">
    <location>
        <begin position="33"/>
        <end position="55"/>
    </location>
</feature>
<feature type="transmembrane region" description="Helical" evidence="11">
    <location>
        <begin position="230"/>
        <end position="249"/>
    </location>
</feature>
<dbReference type="PANTHER" id="PTHR45436:SF5">
    <property type="entry name" value="SENSOR HISTIDINE KINASE TRCS"/>
    <property type="match status" value="1"/>
</dbReference>
<evidence type="ECO:0000256" key="7">
    <source>
        <dbReference type="ARBA" id="ARBA00022777"/>
    </source>
</evidence>
<keyword evidence="7 14" id="KW-0418">Kinase</keyword>
<evidence type="ECO:0000256" key="1">
    <source>
        <dbReference type="ARBA" id="ARBA00000085"/>
    </source>
</evidence>
<feature type="domain" description="HAMP" evidence="13">
    <location>
        <begin position="251"/>
        <end position="306"/>
    </location>
</feature>
<dbReference type="InterPro" id="IPR003660">
    <property type="entry name" value="HAMP_dom"/>
</dbReference>
<dbReference type="Pfam" id="PF13755">
    <property type="entry name" value="Sensor_TM1"/>
    <property type="match status" value="1"/>
</dbReference>
<protein>
    <recommendedName>
        <fullName evidence="3">histidine kinase</fullName>
        <ecNumber evidence="3">2.7.13.3</ecNumber>
    </recommendedName>
</protein>
<dbReference type="SUPFAM" id="SSF158472">
    <property type="entry name" value="HAMP domain-like"/>
    <property type="match status" value="1"/>
</dbReference>
<evidence type="ECO:0000259" key="12">
    <source>
        <dbReference type="PROSITE" id="PS50109"/>
    </source>
</evidence>
<evidence type="ECO:0000256" key="4">
    <source>
        <dbReference type="ARBA" id="ARBA00022553"/>
    </source>
</evidence>
<keyword evidence="9" id="KW-0902">Two-component regulatory system</keyword>
<dbReference type="SUPFAM" id="SSF47384">
    <property type="entry name" value="Homodimeric domain of signal transducing histidine kinase"/>
    <property type="match status" value="1"/>
</dbReference>
<evidence type="ECO:0000256" key="11">
    <source>
        <dbReference type="SAM" id="Phobius"/>
    </source>
</evidence>
<gene>
    <name evidence="14" type="ordered locus">Caul_4629</name>
</gene>
<dbReference type="InterPro" id="IPR025908">
    <property type="entry name" value="Sensor_TM1"/>
</dbReference>
<evidence type="ECO:0000256" key="8">
    <source>
        <dbReference type="ARBA" id="ARBA00022989"/>
    </source>
</evidence>
<comment type="catalytic activity">
    <reaction evidence="1">
        <text>ATP + protein L-histidine = ADP + protein N-phospho-L-histidine.</text>
        <dbReference type="EC" id="2.7.13.3"/>
    </reaction>
</comment>
<accession>B0T1Y8</accession>
<dbReference type="Pfam" id="PF00672">
    <property type="entry name" value="HAMP"/>
    <property type="match status" value="1"/>
</dbReference>
<dbReference type="Pfam" id="PF00512">
    <property type="entry name" value="HisKA"/>
    <property type="match status" value="1"/>
</dbReference>
<dbReference type="Gene3D" id="3.30.565.10">
    <property type="entry name" value="Histidine kinase-like ATPase, C-terminal domain"/>
    <property type="match status" value="1"/>
</dbReference>
<evidence type="ECO:0000256" key="5">
    <source>
        <dbReference type="ARBA" id="ARBA00022679"/>
    </source>
</evidence>
<reference evidence="14" key="1">
    <citation type="submission" date="2008-01" db="EMBL/GenBank/DDBJ databases">
        <title>Complete sequence of chromosome of Caulobacter sp. K31.</title>
        <authorList>
            <consortium name="US DOE Joint Genome Institute"/>
            <person name="Copeland A."/>
            <person name="Lucas S."/>
            <person name="Lapidus A."/>
            <person name="Barry K."/>
            <person name="Glavina del Rio T."/>
            <person name="Dalin E."/>
            <person name="Tice H."/>
            <person name="Pitluck S."/>
            <person name="Bruce D."/>
            <person name="Goodwin L."/>
            <person name="Thompson L.S."/>
            <person name="Brettin T."/>
            <person name="Detter J.C."/>
            <person name="Han C."/>
            <person name="Schmutz J."/>
            <person name="Larimer F."/>
            <person name="Land M."/>
            <person name="Hauser L."/>
            <person name="Kyrpides N."/>
            <person name="Kim E."/>
            <person name="Stephens C."/>
            <person name="Richardson P."/>
        </authorList>
    </citation>
    <scope>NUCLEOTIDE SEQUENCE [LARGE SCALE GENOMIC DNA]</scope>
    <source>
        <strain evidence="14">K31</strain>
    </source>
</reference>
<dbReference type="AlphaFoldDB" id="B0T1Y8"/>
<sequence length="559" mass="60200">MAAHPGPEGRPKRRLTWPGSARFRLAWPRGSRLGRLIIGLNLLALAVLLGGALVLNELRSGLIKARIDSLTTQGELIANVIDLAATVGDPEPRLAPDQASDILQSLFIPRSQRARLFDADGNQLADSYVVADRVESKVLPPARKPGQPAFGLPAPDAGAKPKAAEAARKALAAEIAQAKLGEPVAGMRRAENGERVVSVSIPIQHVRAVLGVLTLEAGDVDEIIAAERKALLPFALIAIATTLISSFLLNRLIAQPVLRMASAADRVRLDGARAISLPDISGRKDELGDLSRALEEMTDSMSERMDAIERFAADVAHEIKNPLTSIRSAIETLDLVSDPAARARLLAILQQDVTRLDRLVTDISNASRLDAELSREAPRAFELNLLLAEVIHLYEAQLRPGPAPGSVRVTFDAQAAPQHVRVLARETPIGQVFRNLIDNARSFSAADGEVRVTLTRDPGLRDHHNRLIVTVDDDGPGIPPDNLETIFERFYTSRPKGKAFGGNSGLGLSIARQIVEAHGGTMRAENRMDAEGKVVGARFRVDLPEASAHQANHHGGSRE</sequence>
<dbReference type="InterPro" id="IPR004358">
    <property type="entry name" value="Sig_transdc_His_kin-like_C"/>
</dbReference>
<dbReference type="InterPro" id="IPR003661">
    <property type="entry name" value="HisK_dim/P_dom"/>
</dbReference>
<keyword evidence="6 11" id="KW-0812">Transmembrane</keyword>
<feature type="domain" description="Histidine kinase" evidence="12">
    <location>
        <begin position="314"/>
        <end position="547"/>
    </location>
</feature>
<evidence type="ECO:0000256" key="2">
    <source>
        <dbReference type="ARBA" id="ARBA00004370"/>
    </source>
</evidence>
<evidence type="ECO:0000256" key="9">
    <source>
        <dbReference type="ARBA" id="ARBA00023012"/>
    </source>
</evidence>
<dbReference type="InterPro" id="IPR036097">
    <property type="entry name" value="HisK_dim/P_sf"/>
</dbReference>
<dbReference type="Gene3D" id="6.10.340.10">
    <property type="match status" value="1"/>
</dbReference>
<dbReference type="eggNOG" id="COG5002">
    <property type="taxonomic scope" value="Bacteria"/>
</dbReference>